<dbReference type="PROSITE" id="PS51995">
    <property type="entry name" value="ATLF"/>
    <property type="match status" value="1"/>
</dbReference>
<organism evidence="5 6">
    <name type="scientific">Cytobacillus kochii</name>
    <dbReference type="NCBI Taxonomy" id="859143"/>
    <lineage>
        <taxon>Bacteria</taxon>
        <taxon>Bacillati</taxon>
        <taxon>Bacillota</taxon>
        <taxon>Bacilli</taxon>
        <taxon>Bacillales</taxon>
        <taxon>Bacillaceae</taxon>
        <taxon>Cytobacillus</taxon>
    </lineage>
</organism>
<evidence type="ECO:0000256" key="3">
    <source>
        <dbReference type="SAM" id="SignalP"/>
    </source>
</evidence>
<dbReference type="RefSeq" id="WP_095372862.1">
    <property type="nucleotide sequence ID" value="NZ_CP022983.1"/>
</dbReference>
<gene>
    <name evidence="5" type="ORF">CKF48_19475</name>
</gene>
<dbReference type="CDD" id="cd20183">
    <property type="entry name" value="M34_PPEP"/>
    <property type="match status" value="1"/>
</dbReference>
<keyword evidence="2" id="KW-0964">Secreted</keyword>
<comment type="subcellular location">
    <subcellularLocation>
        <location evidence="1">Secreted</location>
    </subcellularLocation>
</comment>
<dbReference type="Proteomes" id="UP000215137">
    <property type="component" value="Chromosome"/>
</dbReference>
<protein>
    <submittedName>
        <fullName evidence="5">Toxin</fullName>
    </submittedName>
</protein>
<keyword evidence="3" id="KW-0732">Signal</keyword>
<evidence type="ECO:0000256" key="2">
    <source>
        <dbReference type="ARBA" id="ARBA00022525"/>
    </source>
</evidence>
<dbReference type="EMBL" id="CP022983">
    <property type="protein sequence ID" value="ASV69299.1"/>
    <property type="molecule type" value="Genomic_DNA"/>
</dbReference>
<dbReference type="AlphaFoldDB" id="A0A248TMF9"/>
<dbReference type="GO" id="GO:0005576">
    <property type="term" value="C:extracellular region"/>
    <property type="evidence" value="ECO:0007669"/>
    <property type="project" value="UniProtKB-SubCell"/>
</dbReference>
<evidence type="ECO:0000259" key="4">
    <source>
        <dbReference type="PROSITE" id="PS51995"/>
    </source>
</evidence>
<dbReference type="Gene3D" id="3.40.390.10">
    <property type="entry name" value="Collagenase (Catalytic Domain)"/>
    <property type="match status" value="1"/>
</dbReference>
<dbReference type="GO" id="GO:0008237">
    <property type="term" value="F:metallopeptidase activity"/>
    <property type="evidence" value="ECO:0007669"/>
    <property type="project" value="InterPro"/>
</dbReference>
<dbReference type="InterPro" id="IPR047568">
    <property type="entry name" value="ATLF-like_dom"/>
</dbReference>
<evidence type="ECO:0000313" key="6">
    <source>
        <dbReference type="Proteomes" id="UP000215137"/>
    </source>
</evidence>
<dbReference type="InterPro" id="IPR014781">
    <property type="entry name" value="Anthrax_toxin_lethal/edema_N/C"/>
</dbReference>
<accession>A0A248TMF9</accession>
<dbReference type="InterPro" id="IPR024079">
    <property type="entry name" value="MetalloPept_cat_dom_sf"/>
</dbReference>
<evidence type="ECO:0000313" key="5">
    <source>
        <dbReference type="EMBL" id="ASV69299.1"/>
    </source>
</evidence>
<reference evidence="5 6" key="1">
    <citation type="submission" date="2017-08" db="EMBL/GenBank/DDBJ databases">
        <title>Complete Genome Sequence of Bacillus kochii Oregon-R-modENCODE STRAIN BDGP4, isolated from Drosophila melanogaster gut.</title>
        <authorList>
            <person name="Wan K.H."/>
            <person name="Yu C."/>
            <person name="Park S."/>
            <person name="Hammonds A.S."/>
            <person name="Booth B.W."/>
            <person name="Celniker S.E."/>
        </authorList>
    </citation>
    <scope>NUCLEOTIDE SEQUENCE [LARGE SCALE GENOMIC DNA]</scope>
    <source>
        <strain evidence="5 6">BDGP4</strain>
    </source>
</reference>
<sequence length="236" mass="26829">MKKWIFTGLFLVVSLTLMGSSQADIGAIQLKNYPYSSELKQAVDLISADLLGEIVLLPTESFDEIEAAAIISRLDQLPSTLLQKIDNQNIKIKLFSGRLTENPSVKHLTGMIPRGYTSSTTWDQVPGIGGGKTVLVKIGYSDQGMDHGSVNLELHELAHSIDRYIFEEIRSNSQFIRIWQEEQPRLFPNDSYFSTFSEEYFAESFALYFLNVETRSYLYENAPKTFSFIRQMAHNH</sequence>
<keyword evidence="6" id="KW-1185">Reference proteome</keyword>
<dbReference type="Pfam" id="PF07737">
    <property type="entry name" value="ATLF"/>
    <property type="match status" value="1"/>
</dbReference>
<evidence type="ECO:0000256" key="1">
    <source>
        <dbReference type="ARBA" id="ARBA00004613"/>
    </source>
</evidence>
<feature type="domain" description="ATLF-like" evidence="4">
    <location>
        <begin position="48"/>
        <end position="234"/>
    </location>
</feature>
<dbReference type="KEGG" id="bko:CKF48_19475"/>
<feature type="signal peptide" evidence="3">
    <location>
        <begin position="1"/>
        <end position="23"/>
    </location>
</feature>
<name>A0A248TMF9_9BACI</name>
<dbReference type="SUPFAM" id="SSF55486">
    <property type="entry name" value="Metalloproteases ('zincins'), catalytic domain"/>
    <property type="match status" value="1"/>
</dbReference>
<feature type="chain" id="PRO_5012196727" evidence="3">
    <location>
        <begin position="24"/>
        <end position="236"/>
    </location>
</feature>
<proteinExistence type="predicted"/>
<dbReference type="OrthoDB" id="2615003at2"/>